<gene>
    <name evidence="1" type="ORF">UU50_C0003G0010</name>
</gene>
<sequence length="76" mass="8373">MPMVLSKYINGLGQESAVEAPISLTWRKNGRTINQFQGMNMPLLTDDGSVMFGGMMDEYVVTVGSISYTYTIRDGS</sequence>
<evidence type="ECO:0000313" key="2">
    <source>
        <dbReference type="Proteomes" id="UP000033930"/>
    </source>
</evidence>
<name>A0A0G0XS07_9BACT</name>
<dbReference type="AlphaFoldDB" id="A0A0G0XS07"/>
<reference evidence="1 2" key="1">
    <citation type="journal article" date="2015" name="Nature">
        <title>rRNA introns, odd ribosomes, and small enigmatic genomes across a large radiation of phyla.</title>
        <authorList>
            <person name="Brown C.T."/>
            <person name="Hug L.A."/>
            <person name="Thomas B.C."/>
            <person name="Sharon I."/>
            <person name="Castelle C.J."/>
            <person name="Singh A."/>
            <person name="Wilkins M.J."/>
            <person name="Williams K.H."/>
            <person name="Banfield J.F."/>
        </authorList>
    </citation>
    <scope>NUCLEOTIDE SEQUENCE [LARGE SCALE GENOMIC DNA]</scope>
</reference>
<evidence type="ECO:0000313" key="1">
    <source>
        <dbReference type="EMBL" id="KKR99705.1"/>
    </source>
</evidence>
<proteinExistence type="predicted"/>
<protein>
    <submittedName>
        <fullName evidence="1">Uncharacterized protein</fullName>
    </submittedName>
</protein>
<comment type="caution">
    <text evidence="1">The sequence shown here is derived from an EMBL/GenBank/DDBJ whole genome shotgun (WGS) entry which is preliminary data.</text>
</comment>
<dbReference type="EMBL" id="LCAW01000003">
    <property type="protein sequence ID" value="KKR99705.1"/>
    <property type="molecule type" value="Genomic_DNA"/>
</dbReference>
<dbReference type="Proteomes" id="UP000033930">
    <property type="component" value="Unassembled WGS sequence"/>
</dbReference>
<accession>A0A0G0XS07</accession>
<organism evidence="1 2">
    <name type="scientific">Candidatus Uhrbacteria bacterium GW2011_GWC1_41_20</name>
    <dbReference type="NCBI Taxonomy" id="1618983"/>
    <lineage>
        <taxon>Bacteria</taxon>
        <taxon>Candidatus Uhriibacteriota</taxon>
    </lineage>
</organism>